<dbReference type="Proteomes" id="UP000558488">
    <property type="component" value="Unassembled WGS sequence"/>
</dbReference>
<dbReference type="AlphaFoldDB" id="A0A7J7U8K6"/>
<dbReference type="GO" id="GO:0005730">
    <property type="term" value="C:nucleolus"/>
    <property type="evidence" value="ECO:0007669"/>
    <property type="project" value="TreeGrafter"/>
</dbReference>
<dbReference type="InterPro" id="IPR036322">
    <property type="entry name" value="WD40_repeat_dom_sf"/>
</dbReference>
<dbReference type="Pfam" id="PF08168">
    <property type="entry name" value="NOL11_N"/>
    <property type="match status" value="1"/>
</dbReference>
<dbReference type="GO" id="GO:0003723">
    <property type="term" value="F:RNA binding"/>
    <property type="evidence" value="ECO:0007669"/>
    <property type="project" value="TreeGrafter"/>
</dbReference>
<reference evidence="2 3" key="1">
    <citation type="journal article" date="2020" name="Nature">
        <title>Six reference-quality genomes reveal evolution of bat adaptations.</title>
        <authorList>
            <person name="Jebb D."/>
            <person name="Huang Z."/>
            <person name="Pippel M."/>
            <person name="Hughes G.M."/>
            <person name="Lavrichenko K."/>
            <person name="Devanna P."/>
            <person name="Winkler S."/>
            <person name="Jermiin L.S."/>
            <person name="Skirmuntt E.C."/>
            <person name="Katzourakis A."/>
            <person name="Burkitt-Gray L."/>
            <person name="Ray D.A."/>
            <person name="Sullivan K.A.M."/>
            <person name="Roscito J.G."/>
            <person name="Kirilenko B.M."/>
            <person name="Davalos L.M."/>
            <person name="Corthals A.P."/>
            <person name="Power M.L."/>
            <person name="Jones G."/>
            <person name="Ransome R.D."/>
            <person name="Dechmann D.K.N."/>
            <person name="Locatelli A.G."/>
            <person name="Puechmaille S.J."/>
            <person name="Fedrigo O."/>
            <person name="Jarvis E.D."/>
            <person name="Hiller M."/>
            <person name="Vernes S.C."/>
            <person name="Myers E.W."/>
            <person name="Teeling E.C."/>
        </authorList>
    </citation>
    <scope>NUCLEOTIDE SEQUENCE [LARGE SCALE GENOMIC DNA]</scope>
    <source>
        <strain evidence="2">MPipKuh1</strain>
        <tissue evidence="2">Flight muscle</tissue>
    </source>
</reference>
<evidence type="ECO:0000313" key="3">
    <source>
        <dbReference type="Proteomes" id="UP000558488"/>
    </source>
</evidence>
<organism evidence="2 3">
    <name type="scientific">Pipistrellus kuhlii</name>
    <name type="common">Kuhl's pipistrelle</name>
    <dbReference type="NCBI Taxonomy" id="59472"/>
    <lineage>
        <taxon>Eukaryota</taxon>
        <taxon>Metazoa</taxon>
        <taxon>Chordata</taxon>
        <taxon>Craniata</taxon>
        <taxon>Vertebrata</taxon>
        <taxon>Euteleostomi</taxon>
        <taxon>Mammalia</taxon>
        <taxon>Eutheria</taxon>
        <taxon>Laurasiatheria</taxon>
        <taxon>Chiroptera</taxon>
        <taxon>Yangochiroptera</taxon>
        <taxon>Vespertilionidae</taxon>
        <taxon>Pipistrellus</taxon>
    </lineage>
</organism>
<dbReference type="GO" id="GO:0030490">
    <property type="term" value="P:maturation of SSU-rRNA"/>
    <property type="evidence" value="ECO:0007669"/>
    <property type="project" value="InterPro"/>
</dbReference>
<gene>
    <name evidence="2" type="ORF">mPipKuh1_012465</name>
</gene>
<dbReference type="InterPro" id="IPR012584">
    <property type="entry name" value="NOL11_N"/>
</dbReference>
<evidence type="ECO:0000313" key="2">
    <source>
        <dbReference type="EMBL" id="KAF6309178.1"/>
    </source>
</evidence>
<dbReference type="PANTHER" id="PTHR15633">
    <property type="entry name" value="NUCLEOLAR PROTEIN 11"/>
    <property type="match status" value="1"/>
</dbReference>
<feature type="domain" description="Nucleolar protein 11 N-terminal" evidence="1">
    <location>
        <begin position="1"/>
        <end position="161"/>
    </location>
</feature>
<keyword evidence="3" id="KW-1185">Reference proteome</keyword>
<dbReference type="EMBL" id="JACAGB010000022">
    <property type="protein sequence ID" value="KAF6309178.1"/>
    <property type="molecule type" value="Genomic_DNA"/>
</dbReference>
<accession>A0A7J7U8K6</accession>
<comment type="caution">
    <text evidence="2">The sequence shown here is derived from an EMBL/GenBank/DDBJ whole genome shotgun (WGS) entry which is preliminary data.</text>
</comment>
<name>A0A7J7U8K6_PIPKU</name>
<protein>
    <submittedName>
        <fullName evidence="2">Nucleolar protein 11</fullName>
    </submittedName>
</protein>
<dbReference type="PANTHER" id="PTHR15633:SF2">
    <property type="entry name" value="NUCLEOLAR PROTEIN 11"/>
    <property type="match status" value="1"/>
</dbReference>
<proteinExistence type="predicted"/>
<evidence type="ECO:0000259" key="1">
    <source>
        <dbReference type="Pfam" id="PF08168"/>
    </source>
</evidence>
<dbReference type="SUPFAM" id="SSF50978">
    <property type="entry name" value="WD40 repeat-like"/>
    <property type="match status" value="1"/>
</dbReference>
<sequence length="169" mass="18583">MAALEEEFTLSAVPLGAGPDGLLGVEQCDKTDQFLITDGGRTVILYKVSDQKPLGSWSVKQGQVITCPAVCNFQTGEYIVVHDSKVLRLWTNEDVNLDKVFKATLSAEVYRIHSIPGTEPLVLFKEGAVRGLEALLAEPQQKIETVISDEEVINMEITLLMYKSLTQVS</sequence>
<dbReference type="InterPro" id="IPR042859">
    <property type="entry name" value="NOL11"/>
</dbReference>